<keyword evidence="2" id="KW-1185">Reference proteome</keyword>
<organism evidence="1 2">
    <name type="scientific">Neurospora intermedia</name>
    <dbReference type="NCBI Taxonomy" id="5142"/>
    <lineage>
        <taxon>Eukaryota</taxon>
        <taxon>Fungi</taxon>
        <taxon>Dikarya</taxon>
        <taxon>Ascomycota</taxon>
        <taxon>Pezizomycotina</taxon>
        <taxon>Sordariomycetes</taxon>
        <taxon>Sordariomycetidae</taxon>
        <taxon>Sordariales</taxon>
        <taxon>Sordariaceae</taxon>
        <taxon>Neurospora</taxon>
    </lineage>
</organism>
<protein>
    <submittedName>
        <fullName evidence="1">Uncharacterized protein</fullName>
    </submittedName>
</protein>
<evidence type="ECO:0000313" key="2">
    <source>
        <dbReference type="Proteomes" id="UP001451303"/>
    </source>
</evidence>
<proteinExistence type="predicted"/>
<evidence type="ECO:0000313" key="1">
    <source>
        <dbReference type="EMBL" id="KAL0468489.1"/>
    </source>
</evidence>
<dbReference type="EMBL" id="JAVLET010000007">
    <property type="protein sequence ID" value="KAL0468489.1"/>
    <property type="molecule type" value="Genomic_DNA"/>
</dbReference>
<dbReference type="Proteomes" id="UP001451303">
    <property type="component" value="Unassembled WGS sequence"/>
</dbReference>
<comment type="caution">
    <text evidence="1">The sequence shown here is derived from an EMBL/GenBank/DDBJ whole genome shotgun (WGS) entry which is preliminary data.</text>
</comment>
<gene>
    <name evidence="1" type="ORF">QR685DRAFT_342373</name>
</gene>
<sequence>MSRSMYTKNLISLIEKHEHSYPHNRPTGTRRGYAGGMLGFFSLFVDDSYTAEEFEETIRSYMATLRQNIALAEGDEAIAKLSRREVICHDILFVLFELELIGTVTGKLNVFNGMDSVVDKNVSVNENVDVIMNKTVDVAEESMDADELVNVTESDAADAGVSEADSTEWEIV</sequence>
<reference evidence="1 2" key="1">
    <citation type="submission" date="2023-09" db="EMBL/GenBank/DDBJ databases">
        <title>Multi-omics analysis of a traditional fermented food reveals byproduct-associated fungal strains for waste-to-food upcycling.</title>
        <authorList>
            <consortium name="Lawrence Berkeley National Laboratory"/>
            <person name="Rekdal V.M."/>
            <person name="Villalobos-Escobedo J.M."/>
            <person name="Rodriguez-Valeron N."/>
            <person name="Garcia M.O."/>
            <person name="Vasquez D.P."/>
            <person name="Damayanti I."/>
            <person name="Sorensen P.M."/>
            <person name="Baidoo E.E."/>
            <person name="De Carvalho A.C."/>
            <person name="Riley R."/>
            <person name="Lipzen A."/>
            <person name="He G."/>
            <person name="Yan M."/>
            <person name="Haridas S."/>
            <person name="Daum C."/>
            <person name="Yoshinaga Y."/>
            <person name="Ng V."/>
            <person name="Grigoriev I.V."/>
            <person name="Munk R."/>
            <person name="Nuraida L."/>
            <person name="Wijaya C.H."/>
            <person name="Morales P.-C."/>
            <person name="Keasling J.D."/>
        </authorList>
    </citation>
    <scope>NUCLEOTIDE SEQUENCE [LARGE SCALE GENOMIC DNA]</scope>
    <source>
        <strain evidence="1 2">FGSC 2613</strain>
    </source>
</reference>
<accession>A0ABR3D725</accession>
<name>A0ABR3D725_NEUIN</name>